<evidence type="ECO:0000313" key="6">
    <source>
        <dbReference type="Proteomes" id="UP001151760"/>
    </source>
</evidence>
<dbReference type="InterPro" id="IPR036691">
    <property type="entry name" value="Endo/exonu/phosph_ase_sf"/>
</dbReference>
<evidence type="ECO:0000259" key="2">
    <source>
        <dbReference type="Pfam" id="PF00078"/>
    </source>
</evidence>
<keyword evidence="5" id="KW-0808">Transferase</keyword>
<keyword evidence="5" id="KW-0548">Nucleotidyltransferase</keyword>
<dbReference type="Pfam" id="PF14111">
    <property type="entry name" value="DUF4283"/>
    <property type="match status" value="1"/>
</dbReference>
<dbReference type="SUPFAM" id="SSF56219">
    <property type="entry name" value="DNase I-like"/>
    <property type="match status" value="1"/>
</dbReference>
<dbReference type="InterPro" id="IPR043502">
    <property type="entry name" value="DNA/RNA_pol_sf"/>
</dbReference>
<dbReference type="PANTHER" id="PTHR33116">
    <property type="entry name" value="REVERSE TRANSCRIPTASE ZINC-BINDING DOMAIN-CONTAINING PROTEIN-RELATED-RELATED"/>
    <property type="match status" value="1"/>
</dbReference>
<evidence type="ECO:0000259" key="3">
    <source>
        <dbReference type="Pfam" id="PF13966"/>
    </source>
</evidence>
<feature type="region of interest" description="Disordered" evidence="1">
    <location>
        <begin position="70"/>
        <end position="92"/>
    </location>
</feature>
<feature type="region of interest" description="Disordered" evidence="1">
    <location>
        <begin position="235"/>
        <end position="277"/>
    </location>
</feature>
<evidence type="ECO:0000313" key="5">
    <source>
        <dbReference type="EMBL" id="GJS96129.1"/>
    </source>
</evidence>
<organism evidence="5 6">
    <name type="scientific">Tanacetum coccineum</name>
    <dbReference type="NCBI Taxonomy" id="301880"/>
    <lineage>
        <taxon>Eukaryota</taxon>
        <taxon>Viridiplantae</taxon>
        <taxon>Streptophyta</taxon>
        <taxon>Embryophyta</taxon>
        <taxon>Tracheophyta</taxon>
        <taxon>Spermatophyta</taxon>
        <taxon>Magnoliopsida</taxon>
        <taxon>eudicotyledons</taxon>
        <taxon>Gunneridae</taxon>
        <taxon>Pentapetalae</taxon>
        <taxon>asterids</taxon>
        <taxon>campanulids</taxon>
        <taxon>Asterales</taxon>
        <taxon>Asteraceae</taxon>
        <taxon>Asteroideae</taxon>
        <taxon>Anthemideae</taxon>
        <taxon>Anthemidinae</taxon>
        <taxon>Tanacetum</taxon>
    </lineage>
</organism>
<proteinExistence type="predicted"/>
<sequence length="1292" mass="147550">MDMYETSEEDAFDTISLSDLQIYTDRSSSSEEDQDHESSFSSFRFKIADSTPPKEIGFFGKSIPAPENNLKKHRRSLRSSSTKTFPVQENDIGNADPLDRKLANLTPVLRPLRRSWKKTLLFGLGGFSTRMEMSDLRSRQTRLSPPRCGLVNGIGEEETIPRRSGNQGDKTQIRVPSKLVDTDYKVLNTKNRKNIKKVTINDEDMRNVGPKFSQDGFGGDEAISQTEVNSQPVVDVCEDDGDQDERIDTRGNGLNKEMKDHDVNQGTNTQNDKQAGNKPSYVKIASNACFDNKLTLIPIEINENGIKVVIFDEELVSEGSKKWELTVCGYFVGYKMSLAELRNNMFRMWSKFGLKRIIPNGNGVFLFKFNNNEGIQSVIELGPWMVKGKPMNLPLEAWTTKGISAVASRLGTPLIMDQVTSNMCNAGNVRVGFARVLIDVEASKGLLGKIEIVYKNREGLVTGKKNVDVNYDWAPPMCSFCKVFRYYDKNCKSMPRSIEECMEDEREELRKEELKKKQDGDGFKKNGPSDVDKGKPEEIREQMLDKGKSDNVNENENGNEEEVIDVYDETSCYERKMAQNDIGLTWNIKGLGNRSKQNAVKDLIVDEKLSICAVLETRLKDAKVKRIGNRVFGRWEWYDNVMECNKGCRVLIGWNSELIQCGIIHASDQAVLCLFDIQNSNQRLFCTFIQAEISGKLRRKLWANLSNYKSIINDIPWVIMRDLNVSLNLEDHSKGMSHLKQDMEEFRDCINHVQIKDICSSGLHYTWIKSLLNPNNKIMKKIDRVMGSEEFFRAHSRSHVVFLPYGISDHSPAILTCPQTLKAKKRSFRFANYVADKQEFQGLVKEKWKPAVEGFAMFKLVKMLKAMKSTLNKLNWKNGNLFEKVKKLKLKLDEIQTKIIVDPTNISLREQGVCLDKEYITTLEDEEKLLQITDNILLTQELLKGYDNGRGPKICSMKIDIQKAYDTMNWKFLKDALRHGFFKRGRGLRQGDPLSPYLFTMELEITHICFADDLLVLCHRDVASVKVIKTALDKFSSVYGLFPNLGKSTIFCGSMDRGTIGTILQILPFKKGKLLVRYLVYWASVFKLPKGVIDDIEKTFKGFLWNKGDLQKGKAKVAWKDVCQPKQNGGLGLKPLKSWNNALLIKHLWNVANKKDSLWVKWINTVKLKGMIVWEMEKQNNDSWLWKSLLDLRCKVRPNMIYKIGNGKITSNIPNHAFVSWMAMKNKLVTHDKLAAWYPGKVWNCSLCKNTANSHEHLFFEFELSEKVGLGRNLERYACHFGRSNSGGCTIR</sequence>
<feature type="region of interest" description="Disordered" evidence="1">
    <location>
        <begin position="23"/>
        <end position="44"/>
    </location>
</feature>
<dbReference type="Pfam" id="PF13966">
    <property type="entry name" value="zf-RVT"/>
    <property type="match status" value="1"/>
</dbReference>
<evidence type="ECO:0000259" key="4">
    <source>
        <dbReference type="Pfam" id="PF14111"/>
    </source>
</evidence>
<evidence type="ECO:0000256" key="1">
    <source>
        <dbReference type="SAM" id="MobiDB-lite"/>
    </source>
</evidence>
<gene>
    <name evidence="5" type="ORF">Tco_0803097</name>
</gene>
<dbReference type="Pfam" id="PF00078">
    <property type="entry name" value="RVT_1"/>
    <property type="match status" value="1"/>
</dbReference>
<reference evidence="5" key="1">
    <citation type="journal article" date="2022" name="Int. J. Mol. Sci.">
        <title>Draft Genome of Tanacetum Coccineum: Genomic Comparison of Closely Related Tanacetum-Family Plants.</title>
        <authorList>
            <person name="Yamashiro T."/>
            <person name="Shiraishi A."/>
            <person name="Nakayama K."/>
            <person name="Satake H."/>
        </authorList>
    </citation>
    <scope>NUCLEOTIDE SEQUENCE</scope>
</reference>
<feature type="compositionally biased region" description="Basic and acidic residues" evidence="1">
    <location>
        <begin position="512"/>
        <end position="524"/>
    </location>
</feature>
<dbReference type="Proteomes" id="UP001151760">
    <property type="component" value="Unassembled WGS sequence"/>
</dbReference>
<protein>
    <submittedName>
        <fullName evidence="5">RNA-directed DNA polymerase, eukaryota, reverse transcriptase zinc-binding domain protein</fullName>
    </submittedName>
</protein>
<dbReference type="Gene3D" id="3.60.10.10">
    <property type="entry name" value="Endonuclease/exonuclease/phosphatase"/>
    <property type="match status" value="1"/>
</dbReference>
<dbReference type="InterPro" id="IPR000477">
    <property type="entry name" value="RT_dom"/>
</dbReference>
<dbReference type="GO" id="GO:0003964">
    <property type="term" value="F:RNA-directed DNA polymerase activity"/>
    <property type="evidence" value="ECO:0007669"/>
    <property type="project" value="UniProtKB-KW"/>
</dbReference>
<dbReference type="InterPro" id="IPR025558">
    <property type="entry name" value="DUF4283"/>
</dbReference>
<feature type="region of interest" description="Disordered" evidence="1">
    <location>
        <begin position="512"/>
        <end position="537"/>
    </location>
</feature>
<name>A0ABQ5A0M9_9ASTR</name>
<accession>A0ABQ5A0M9</accession>
<feature type="compositionally biased region" description="Polar residues" evidence="1">
    <location>
        <begin position="264"/>
        <end position="274"/>
    </location>
</feature>
<reference evidence="5" key="2">
    <citation type="submission" date="2022-01" db="EMBL/GenBank/DDBJ databases">
        <authorList>
            <person name="Yamashiro T."/>
            <person name="Shiraishi A."/>
            <person name="Satake H."/>
            <person name="Nakayama K."/>
        </authorList>
    </citation>
    <scope>NUCLEOTIDE SEQUENCE</scope>
</reference>
<dbReference type="EMBL" id="BQNB010011863">
    <property type="protein sequence ID" value="GJS96129.1"/>
    <property type="molecule type" value="Genomic_DNA"/>
</dbReference>
<feature type="domain" description="Reverse transcriptase zinc-binding" evidence="3">
    <location>
        <begin position="1213"/>
        <end position="1266"/>
    </location>
</feature>
<keyword evidence="6" id="KW-1185">Reference proteome</keyword>
<keyword evidence="5" id="KW-0695">RNA-directed DNA polymerase</keyword>
<dbReference type="InterPro" id="IPR026960">
    <property type="entry name" value="RVT-Znf"/>
</dbReference>
<comment type="caution">
    <text evidence="5">The sequence shown here is derived from an EMBL/GenBank/DDBJ whole genome shotgun (WGS) entry which is preliminary data.</text>
</comment>
<dbReference type="SUPFAM" id="SSF56672">
    <property type="entry name" value="DNA/RNA polymerases"/>
    <property type="match status" value="1"/>
</dbReference>
<dbReference type="PANTHER" id="PTHR33116:SF84">
    <property type="entry name" value="RNA-DIRECTED DNA POLYMERASE"/>
    <property type="match status" value="1"/>
</dbReference>
<feature type="domain" description="DUF4283" evidence="4">
    <location>
        <begin position="321"/>
        <end position="393"/>
    </location>
</feature>
<feature type="domain" description="Reverse transcriptase" evidence="2">
    <location>
        <begin position="952"/>
        <end position="1052"/>
    </location>
</feature>